<organism evidence="20 21">
    <name type="scientific">Tanacetum coccineum</name>
    <dbReference type="NCBI Taxonomy" id="301880"/>
    <lineage>
        <taxon>Eukaryota</taxon>
        <taxon>Viridiplantae</taxon>
        <taxon>Streptophyta</taxon>
        <taxon>Embryophyta</taxon>
        <taxon>Tracheophyta</taxon>
        <taxon>Spermatophyta</taxon>
        <taxon>Magnoliopsida</taxon>
        <taxon>eudicotyledons</taxon>
        <taxon>Gunneridae</taxon>
        <taxon>Pentapetalae</taxon>
        <taxon>asterids</taxon>
        <taxon>campanulids</taxon>
        <taxon>Asterales</taxon>
        <taxon>Asteraceae</taxon>
        <taxon>Asteroideae</taxon>
        <taxon>Anthemideae</taxon>
        <taxon>Anthemidinae</taxon>
        <taxon>Tanacetum</taxon>
    </lineage>
</organism>
<keyword evidence="13" id="KW-0239">DNA-directed DNA polymerase</keyword>
<dbReference type="Pfam" id="PF24626">
    <property type="entry name" value="SH3_Tf2-1"/>
    <property type="match status" value="1"/>
</dbReference>
<dbReference type="Pfam" id="PF17921">
    <property type="entry name" value="Integrase_H2C2"/>
    <property type="match status" value="1"/>
</dbReference>
<dbReference type="Gene3D" id="3.10.10.10">
    <property type="entry name" value="HIV Type 1 Reverse Transcriptase, subunit A, domain 1"/>
    <property type="match status" value="1"/>
</dbReference>
<keyword evidence="7" id="KW-0064">Aspartyl protease</keyword>
<keyword evidence="2" id="KW-0645">Protease</keyword>
<evidence type="ECO:0000256" key="8">
    <source>
        <dbReference type="ARBA" id="ARBA00022759"/>
    </source>
</evidence>
<evidence type="ECO:0000259" key="16">
    <source>
        <dbReference type="Pfam" id="PF00078"/>
    </source>
</evidence>
<keyword evidence="5" id="KW-0540">Nuclease</keyword>
<keyword evidence="8" id="KW-0255">Endonuclease</keyword>
<keyword evidence="6" id="KW-0479">Metal-binding</keyword>
<keyword evidence="10" id="KW-0460">Magnesium</keyword>
<feature type="domain" description="Reverse transcriptase" evidence="16">
    <location>
        <begin position="135"/>
        <end position="251"/>
    </location>
</feature>
<feature type="domain" description="Tf2-1-like SH3-like" evidence="19">
    <location>
        <begin position="576"/>
        <end position="614"/>
    </location>
</feature>
<keyword evidence="15" id="KW-0233">DNA recombination</keyword>
<evidence type="ECO:0000256" key="13">
    <source>
        <dbReference type="ARBA" id="ARBA00022932"/>
    </source>
</evidence>
<dbReference type="InterPro" id="IPR043502">
    <property type="entry name" value="DNA/RNA_pol_sf"/>
</dbReference>
<feature type="domain" description="Reverse transcriptase RNase H-like" evidence="17">
    <location>
        <begin position="311"/>
        <end position="407"/>
    </location>
</feature>
<evidence type="ECO:0000256" key="5">
    <source>
        <dbReference type="ARBA" id="ARBA00022722"/>
    </source>
</evidence>
<proteinExistence type="predicted"/>
<dbReference type="GO" id="GO:0003964">
    <property type="term" value="F:RNA-directed DNA polymerase activity"/>
    <property type="evidence" value="ECO:0007669"/>
    <property type="project" value="UniProtKB-KW"/>
</dbReference>
<dbReference type="Pfam" id="PF08284">
    <property type="entry name" value="RVP_2"/>
    <property type="match status" value="1"/>
</dbReference>
<dbReference type="CDD" id="cd00303">
    <property type="entry name" value="retropepsin_like"/>
    <property type="match status" value="1"/>
</dbReference>
<sequence length="662" mass="77080">MLGMQYGSPIGSFSFISTKFVPLLNVKPSIVRHGYVIEVADGKKVEVNRIIRGCKLELGNSLFRIYLIPFGYGSFDVIVGMYLMSKHKAEIVCHENVVRIPLVCGEVLRVQGECALEISSSIKSTKLDEQKLDDIPVIDLRSGYHQLRLYKEDIPKTIFRTRYGHFEFTVMPFGLTNAPTVFMDLMNWVCNPYLDKFVIMFIDDILIYSKSKEDHEVHLKLVLELVKMERQFAKFSKCGFWLQEVHFLGHVVNSNDIHVDPSKIEAIVKPLTSLTQKNQRYEWCVEQEEAFQTLKENLCNAPILSLPNGAKDFVVYYDASNQGLRCMLMQRGKVIAYASRQLKIHKKNYTTHDLELGAVVFALKIWRHYLYETKIVIYTDHKSLQHIFNQKELKMHQRRWIKLFSDYDCEIRYHPGKANVVADALSRKERVKPKRVRAMSMTIQSSIQEKLLAAQNEVIKEENAPVEKLCGLDQQMEKKGDGGLYFMDRIWVPLIGGVRTTIMDEAHATRYSIHPRVDKMYYDLRDMYWWSGMKKDIATYETTDKVMLIKERLKAARDRQKSYADNRKKPLEFEEGDQVLLKVSPWKGAVRFGKKGKLAPRYARPFEILERIEECLEDANLHVPLEEIRVDQTLCFVEEPIEIMDREVKKLKRSRIPIGKVR</sequence>
<dbReference type="Pfam" id="PF00078">
    <property type="entry name" value="RVT_1"/>
    <property type="match status" value="1"/>
</dbReference>
<dbReference type="InterPro" id="IPR036397">
    <property type="entry name" value="RNaseH_sf"/>
</dbReference>
<dbReference type="InterPro" id="IPR056924">
    <property type="entry name" value="SH3_Tf2-1"/>
</dbReference>
<reference evidence="20" key="2">
    <citation type="submission" date="2022-01" db="EMBL/GenBank/DDBJ databases">
        <authorList>
            <person name="Yamashiro T."/>
            <person name="Shiraishi A."/>
            <person name="Satake H."/>
            <person name="Nakayama K."/>
        </authorList>
    </citation>
    <scope>NUCLEOTIDE SEQUENCE</scope>
</reference>
<evidence type="ECO:0000313" key="21">
    <source>
        <dbReference type="Proteomes" id="UP001151760"/>
    </source>
</evidence>
<feature type="domain" description="Integrase zinc-binding" evidence="18">
    <location>
        <begin position="499"/>
        <end position="540"/>
    </location>
</feature>
<reference evidence="20" key="1">
    <citation type="journal article" date="2022" name="Int. J. Mol. Sci.">
        <title>Draft Genome of Tanacetum Coccineum: Genomic Comparison of Closely Related Tanacetum-Family Plants.</title>
        <authorList>
            <person name="Yamashiro T."/>
            <person name="Shiraishi A."/>
            <person name="Nakayama K."/>
            <person name="Satake H."/>
        </authorList>
    </citation>
    <scope>NUCLEOTIDE SEQUENCE</scope>
</reference>
<dbReference type="InterPro" id="IPR041373">
    <property type="entry name" value="RT_RNaseH"/>
</dbReference>
<keyword evidence="12 20" id="KW-0695">RNA-directed DNA polymerase</keyword>
<evidence type="ECO:0000256" key="7">
    <source>
        <dbReference type="ARBA" id="ARBA00022750"/>
    </source>
</evidence>
<evidence type="ECO:0000256" key="11">
    <source>
        <dbReference type="ARBA" id="ARBA00022908"/>
    </source>
</evidence>
<keyword evidence="21" id="KW-1185">Reference proteome</keyword>
<evidence type="ECO:0000259" key="18">
    <source>
        <dbReference type="Pfam" id="PF17921"/>
    </source>
</evidence>
<gene>
    <name evidence="20" type="ORF">Tco_1053813</name>
</gene>
<evidence type="ECO:0000256" key="3">
    <source>
        <dbReference type="ARBA" id="ARBA00022679"/>
    </source>
</evidence>
<keyword evidence="14" id="KW-0238">DNA-binding</keyword>
<protein>
    <recommendedName>
        <fullName evidence="1">RNA-directed DNA polymerase</fullName>
        <ecNumber evidence="1">2.7.7.49</ecNumber>
    </recommendedName>
</protein>
<evidence type="ECO:0000256" key="1">
    <source>
        <dbReference type="ARBA" id="ARBA00012493"/>
    </source>
</evidence>
<dbReference type="SUPFAM" id="SSF56672">
    <property type="entry name" value="DNA/RNA polymerases"/>
    <property type="match status" value="1"/>
</dbReference>
<dbReference type="InterPro" id="IPR041588">
    <property type="entry name" value="Integrase_H2C2"/>
</dbReference>
<evidence type="ECO:0000313" key="20">
    <source>
        <dbReference type="EMBL" id="GJT79471.1"/>
    </source>
</evidence>
<dbReference type="InterPro" id="IPR043128">
    <property type="entry name" value="Rev_trsase/Diguanyl_cyclase"/>
</dbReference>
<keyword evidence="4" id="KW-0548">Nucleotidyltransferase</keyword>
<evidence type="ECO:0000256" key="10">
    <source>
        <dbReference type="ARBA" id="ARBA00022842"/>
    </source>
</evidence>
<dbReference type="PANTHER" id="PTHR37984">
    <property type="entry name" value="PROTEIN CBG26694"/>
    <property type="match status" value="1"/>
</dbReference>
<dbReference type="Gene3D" id="3.30.420.10">
    <property type="entry name" value="Ribonuclease H-like superfamily/Ribonuclease H"/>
    <property type="match status" value="1"/>
</dbReference>
<dbReference type="CDD" id="cd09274">
    <property type="entry name" value="RNase_HI_RT_Ty3"/>
    <property type="match status" value="1"/>
</dbReference>
<evidence type="ECO:0000256" key="9">
    <source>
        <dbReference type="ARBA" id="ARBA00022801"/>
    </source>
</evidence>
<evidence type="ECO:0000256" key="6">
    <source>
        <dbReference type="ARBA" id="ARBA00022723"/>
    </source>
</evidence>
<dbReference type="EC" id="2.7.7.49" evidence="1"/>
<evidence type="ECO:0000256" key="4">
    <source>
        <dbReference type="ARBA" id="ARBA00022695"/>
    </source>
</evidence>
<evidence type="ECO:0000256" key="14">
    <source>
        <dbReference type="ARBA" id="ARBA00023125"/>
    </source>
</evidence>
<keyword evidence="3" id="KW-0808">Transferase</keyword>
<comment type="caution">
    <text evidence="20">The sequence shown here is derived from an EMBL/GenBank/DDBJ whole genome shotgun (WGS) entry which is preliminary data.</text>
</comment>
<dbReference type="InterPro" id="IPR000477">
    <property type="entry name" value="RT_dom"/>
</dbReference>
<dbReference type="CDD" id="cd01647">
    <property type="entry name" value="RT_LTR"/>
    <property type="match status" value="1"/>
</dbReference>
<keyword evidence="9" id="KW-0378">Hydrolase</keyword>
<name>A0ABQ5GV07_9ASTR</name>
<evidence type="ECO:0000256" key="15">
    <source>
        <dbReference type="ARBA" id="ARBA00023172"/>
    </source>
</evidence>
<dbReference type="Gene3D" id="1.10.340.70">
    <property type="match status" value="1"/>
</dbReference>
<dbReference type="Gene3D" id="2.40.70.10">
    <property type="entry name" value="Acid Proteases"/>
    <property type="match status" value="1"/>
</dbReference>
<dbReference type="Proteomes" id="UP001151760">
    <property type="component" value="Unassembled WGS sequence"/>
</dbReference>
<dbReference type="Pfam" id="PF17917">
    <property type="entry name" value="RT_RNaseH"/>
    <property type="match status" value="1"/>
</dbReference>
<dbReference type="PANTHER" id="PTHR37984:SF5">
    <property type="entry name" value="PROTEIN NYNRIN-LIKE"/>
    <property type="match status" value="1"/>
</dbReference>
<keyword evidence="11" id="KW-0229">DNA integration</keyword>
<dbReference type="InterPro" id="IPR021109">
    <property type="entry name" value="Peptidase_aspartic_dom_sf"/>
</dbReference>
<accession>A0ABQ5GV07</accession>
<evidence type="ECO:0000259" key="17">
    <source>
        <dbReference type="Pfam" id="PF17917"/>
    </source>
</evidence>
<evidence type="ECO:0000256" key="12">
    <source>
        <dbReference type="ARBA" id="ARBA00022918"/>
    </source>
</evidence>
<evidence type="ECO:0000259" key="19">
    <source>
        <dbReference type="Pfam" id="PF24626"/>
    </source>
</evidence>
<dbReference type="EMBL" id="BQNB010018902">
    <property type="protein sequence ID" value="GJT79471.1"/>
    <property type="molecule type" value="Genomic_DNA"/>
</dbReference>
<dbReference type="InterPro" id="IPR050951">
    <property type="entry name" value="Retrovirus_Pol_polyprotein"/>
</dbReference>
<dbReference type="Gene3D" id="3.30.70.270">
    <property type="match status" value="2"/>
</dbReference>
<evidence type="ECO:0000256" key="2">
    <source>
        <dbReference type="ARBA" id="ARBA00022670"/>
    </source>
</evidence>